<comment type="caution">
    <text evidence="1">The sequence shown here is derived from an EMBL/GenBank/DDBJ whole genome shotgun (WGS) entry which is preliminary data.</text>
</comment>
<dbReference type="eggNOG" id="COG2250">
    <property type="taxonomic scope" value="Bacteria"/>
</dbReference>
<dbReference type="Gene3D" id="1.20.120.330">
    <property type="entry name" value="Nucleotidyltransferases domain 2"/>
    <property type="match status" value="2"/>
</dbReference>
<reference evidence="2 4" key="2">
    <citation type="submission" date="2016-11" db="EMBL/GenBank/DDBJ databases">
        <title>Whole genomes of Flavobacteriaceae.</title>
        <authorList>
            <person name="Stine C."/>
            <person name="Li C."/>
            <person name="Tadesse D."/>
        </authorList>
    </citation>
    <scope>NUCLEOTIDE SEQUENCE [LARGE SCALE GENOMIC DNA]</scope>
    <source>
        <strain evidence="2 4">ATCC 29551</strain>
    </source>
</reference>
<dbReference type="Proteomes" id="UP000198424">
    <property type="component" value="Unassembled WGS sequence"/>
</dbReference>
<dbReference type="EMBL" id="MUGY01000028">
    <property type="protein sequence ID" value="OXA90211.1"/>
    <property type="molecule type" value="Genomic_DNA"/>
</dbReference>
<name>A0A086AIN8_FLAHY</name>
<evidence type="ECO:0000313" key="4">
    <source>
        <dbReference type="Proteomes" id="UP000198424"/>
    </source>
</evidence>
<evidence type="ECO:0000313" key="2">
    <source>
        <dbReference type="EMBL" id="OXA90211.1"/>
    </source>
</evidence>
<dbReference type="AlphaFoldDB" id="A0A086AIN8"/>
<accession>A0A086AIN8</accession>
<evidence type="ECO:0000313" key="3">
    <source>
        <dbReference type="Proteomes" id="UP000028712"/>
    </source>
</evidence>
<dbReference type="Proteomes" id="UP000028712">
    <property type="component" value="Unassembled WGS sequence"/>
</dbReference>
<evidence type="ECO:0000313" key="1">
    <source>
        <dbReference type="EMBL" id="KFF16552.1"/>
    </source>
</evidence>
<dbReference type="OrthoDB" id="1321649at2"/>
<keyword evidence="4" id="KW-1185">Reference proteome</keyword>
<dbReference type="RefSeq" id="WP_012025608.1">
    <property type="nucleotide sequence ID" value="NZ_JBEWQG010000018.1"/>
</dbReference>
<sequence>MSSAIQFQDQKELENAVRELQSFMDITAVTLHEAETAGKRGYILTIILREDSQQIASEMYDWADKVLKKYPSVPYVIINLWDVLHRLKHGSLYYLKWYLSNISLFKNEEFGFKITKDIPSVSVLLKKAVKKNSGLLAKAESLRRGSQHYEGTNNHHMAIYTIHQAVNLLFGIIGELVMGKSHSNHYTLEHLNTIKDYAPILKQVFNTDHDKDREIADLLDRARIEFPYGGKTKIKKDRVKDAQKKLYRILKETKKIFQDQLSYCEEKSVFFIEPKQNPEILNDGVIDYEKIVSDTVTSYLKTEAVYCFGTAEKRVKHFYLLVLFKESKVNAVHDLADMIKSRTKEQCTATLLIHHISELKSATGDQKYFFLNVIKNGKALFKKESVALEFGDLPVRSITSAKEYLCYRNIVVNYMESWQGDYEWACYAPLKGLMLHTMAEQICLGMIRLFMGYSPNHFSLSYLLEICDYFNPEISTYFPRVTEQDRNLFTILSRSYASLRYSGADTFSELDMNLLQDRYNDFAGFCTAVVKDELGRTENLISAEL</sequence>
<reference evidence="1 3" key="1">
    <citation type="submission" date="2014-07" db="EMBL/GenBank/DDBJ databases">
        <title>Genome of Flavobacterium hydatis DSM 2063.</title>
        <authorList>
            <person name="Pipes S.E."/>
            <person name="Stropko S.J."/>
            <person name="Newman J.D."/>
        </authorList>
    </citation>
    <scope>NUCLEOTIDE SEQUENCE [LARGE SCALE GENOMIC DNA]</scope>
    <source>
        <strain evidence="1 3">DSM 2063</strain>
    </source>
</reference>
<protein>
    <recommendedName>
        <fullName evidence="5">HEPN domain-containing protein</fullName>
    </recommendedName>
</protein>
<dbReference type="STRING" id="991.IW20_10310"/>
<evidence type="ECO:0008006" key="5">
    <source>
        <dbReference type="Google" id="ProtNLM"/>
    </source>
</evidence>
<proteinExistence type="predicted"/>
<organism evidence="1 3">
    <name type="scientific">Flavobacterium hydatis</name>
    <name type="common">Cytophaga aquatilis</name>
    <dbReference type="NCBI Taxonomy" id="991"/>
    <lineage>
        <taxon>Bacteria</taxon>
        <taxon>Pseudomonadati</taxon>
        <taxon>Bacteroidota</taxon>
        <taxon>Flavobacteriia</taxon>
        <taxon>Flavobacteriales</taxon>
        <taxon>Flavobacteriaceae</taxon>
        <taxon>Flavobacterium</taxon>
    </lineage>
</organism>
<gene>
    <name evidence="2" type="ORF">B0A62_19245</name>
    <name evidence="1" type="ORF">IW20_10310</name>
</gene>
<dbReference type="EMBL" id="JPRM01000014">
    <property type="protein sequence ID" value="KFF16552.1"/>
    <property type="molecule type" value="Genomic_DNA"/>
</dbReference>
<dbReference type="GeneID" id="31766541"/>